<evidence type="ECO:0000313" key="1">
    <source>
        <dbReference type="EMBL" id="PJE77242.1"/>
    </source>
</evidence>
<evidence type="ECO:0000313" key="2">
    <source>
        <dbReference type="Proteomes" id="UP000231436"/>
    </source>
</evidence>
<organism evidence="1 2">
    <name type="scientific">Candidatus Uhrbacteria bacterium CG10_big_fil_rev_8_21_14_0_10_48_16</name>
    <dbReference type="NCBI Taxonomy" id="1975038"/>
    <lineage>
        <taxon>Bacteria</taxon>
        <taxon>Candidatus Uhriibacteriota</taxon>
    </lineage>
</organism>
<comment type="caution">
    <text evidence="1">The sequence shown here is derived from an EMBL/GenBank/DDBJ whole genome shotgun (WGS) entry which is preliminary data.</text>
</comment>
<accession>A0A2M8LII3</accession>
<dbReference type="AlphaFoldDB" id="A0A2M8LII3"/>
<name>A0A2M8LII3_9BACT</name>
<gene>
    <name evidence="1" type="ORF">COV05_00110</name>
</gene>
<sequence length="213" mass="24812">MDIDTVEKKHSLQNGCCHLLFLIRKDLNERHPGYRAYLESSNLHESIKVDRNAVPTCLDVLRHTGFIANYEFSKRPRMLSSVPDLCIYVPEDFFERCRKFDSRQDTPFHKVILDEDSMTLKDLVSGSEIMTFPSSSKRFTLASFFFIVNDENRGEWLNWDDIAHNYHQSDNYDSTKTKRMVYDAVMAINEAAGNILGFHVIELDGQNRYKVVM</sequence>
<reference evidence="2" key="1">
    <citation type="submission" date="2017-09" db="EMBL/GenBank/DDBJ databases">
        <title>Depth-based differentiation of microbial function through sediment-hosted aquifers and enrichment of novel symbionts in the deep terrestrial subsurface.</title>
        <authorList>
            <person name="Probst A.J."/>
            <person name="Ladd B."/>
            <person name="Jarett J.K."/>
            <person name="Geller-Mcgrath D.E."/>
            <person name="Sieber C.M.K."/>
            <person name="Emerson J.B."/>
            <person name="Anantharaman K."/>
            <person name="Thomas B.C."/>
            <person name="Malmstrom R."/>
            <person name="Stieglmeier M."/>
            <person name="Klingl A."/>
            <person name="Woyke T."/>
            <person name="Ryan C.M."/>
            <person name="Banfield J.F."/>
        </authorList>
    </citation>
    <scope>NUCLEOTIDE SEQUENCE [LARGE SCALE GENOMIC DNA]</scope>
</reference>
<dbReference type="Proteomes" id="UP000231436">
    <property type="component" value="Unassembled WGS sequence"/>
</dbReference>
<proteinExistence type="predicted"/>
<protein>
    <submittedName>
        <fullName evidence="1">Uncharacterized protein</fullName>
    </submittedName>
</protein>
<dbReference type="EMBL" id="PFEU01000002">
    <property type="protein sequence ID" value="PJE77242.1"/>
    <property type="molecule type" value="Genomic_DNA"/>
</dbReference>